<name>A0A8J3CID1_9PSEU</name>
<keyword evidence="3" id="KW-1185">Reference proteome</keyword>
<accession>A0A8J3CID1</accession>
<organism evidence="2 3">
    <name type="scientific">Longimycelium tulufanense</name>
    <dbReference type="NCBI Taxonomy" id="907463"/>
    <lineage>
        <taxon>Bacteria</taxon>
        <taxon>Bacillati</taxon>
        <taxon>Actinomycetota</taxon>
        <taxon>Actinomycetes</taxon>
        <taxon>Pseudonocardiales</taxon>
        <taxon>Pseudonocardiaceae</taxon>
        <taxon>Longimycelium</taxon>
    </lineage>
</organism>
<gene>
    <name evidence="2" type="ORF">GCM10012275_58660</name>
</gene>
<feature type="region of interest" description="Disordered" evidence="1">
    <location>
        <begin position="60"/>
        <end position="82"/>
    </location>
</feature>
<comment type="caution">
    <text evidence="2">The sequence shown here is derived from an EMBL/GenBank/DDBJ whole genome shotgun (WGS) entry which is preliminary data.</text>
</comment>
<evidence type="ECO:0000313" key="2">
    <source>
        <dbReference type="EMBL" id="GGM80292.1"/>
    </source>
</evidence>
<dbReference type="AlphaFoldDB" id="A0A8J3CID1"/>
<dbReference type="EMBL" id="BMMK01000047">
    <property type="protein sequence ID" value="GGM80292.1"/>
    <property type="molecule type" value="Genomic_DNA"/>
</dbReference>
<evidence type="ECO:0000256" key="1">
    <source>
        <dbReference type="SAM" id="MobiDB-lite"/>
    </source>
</evidence>
<reference evidence="2" key="1">
    <citation type="journal article" date="2014" name="Int. J. Syst. Evol. Microbiol.">
        <title>Complete genome sequence of Corynebacterium casei LMG S-19264T (=DSM 44701T), isolated from a smear-ripened cheese.</title>
        <authorList>
            <consortium name="US DOE Joint Genome Institute (JGI-PGF)"/>
            <person name="Walter F."/>
            <person name="Albersmeier A."/>
            <person name="Kalinowski J."/>
            <person name="Ruckert C."/>
        </authorList>
    </citation>
    <scope>NUCLEOTIDE SEQUENCE</scope>
    <source>
        <strain evidence="2">CGMCC 4.5737</strain>
    </source>
</reference>
<reference evidence="2" key="2">
    <citation type="submission" date="2020-09" db="EMBL/GenBank/DDBJ databases">
        <authorList>
            <person name="Sun Q."/>
            <person name="Zhou Y."/>
        </authorList>
    </citation>
    <scope>NUCLEOTIDE SEQUENCE</scope>
    <source>
        <strain evidence="2">CGMCC 4.5737</strain>
    </source>
</reference>
<protein>
    <submittedName>
        <fullName evidence="2">Uncharacterized protein</fullName>
    </submittedName>
</protein>
<evidence type="ECO:0000313" key="3">
    <source>
        <dbReference type="Proteomes" id="UP000637578"/>
    </source>
</evidence>
<proteinExistence type="predicted"/>
<sequence length="82" mass="8585">MITSPSQGTTGDVSRVVTAVRSGGRSLIADQEKARWFGRAPTSPVHKITVCRGAAGQRWVRKPPNTNRRNASAIGAGEPGSG</sequence>
<dbReference type="Proteomes" id="UP000637578">
    <property type="component" value="Unassembled WGS sequence"/>
</dbReference>